<dbReference type="SUPFAM" id="SSF56112">
    <property type="entry name" value="Protein kinase-like (PK-like)"/>
    <property type="match status" value="1"/>
</dbReference>
<dbReference type="Gene3D" id="1.10.510.10">
    <property type="entry name" value="Transferase(Phosphotransferase) domain 1"/>
    <property type="match status" value="1"/>
</dbReference>
<evidence type="ECO:0000313" key="7">
    <source>
        <dbReference type="EMBL" id="KAF6272968.1"/>
    </source>
</evidence>
<keyword evidence="3" id="KW-0418">Kinase</keyword>
<name>A0A7J7RA27_PIPKU</name>
<keyword evidence="1" id="KW-0808">Transferase</keyword>
<dbReference type="GO" id="GO:0004713">
    <property type="term" value="F:protein tyrosine kinase activity"/>
    <property type="evidence" value="ECO:0007669"/>
    <property type="project" value="InterPro"/>
</dbReference>
<dbReference type="SMART" id="SM00219">
    <property type="entry name" value="TyrKc"/>
    <property type="match status" value="1"/>
</dbReference>
<evidence type="ECO:0000256" key="1">
    <source>
        <dbReference type="ARBA" id="ARBA00022679"/>
    </source>
</evidence>
<dbReference type="InterPro" id="IPR001245">
    <property type="entry name" value="Ser-Thr/Tyr_kinase_cat_dom"/>
</dbReference>
<dbReference type="InterPro" id="IPR050198">
    <property type="entry name" value="Non-receptor_tyrosine_kinases"/>
</dbReference>
<evidence type="ECO:0000256" key="4">
    <source>
        <dbReference type="ARBA" id="ARBA00022840"/>
    </source>
</evidence>
<dbReference type="PRINTS" id="PR00109">
    <property type="entry name" value="TYRKINASE"/>
</dbReference>
<sequence>MASAAPSPAADMKLADLAKEIQTLKSLRLERLIPLHADDVYSRSSSSKIPVQWTAPEAARFRVCSPKSDVWSFGVLLYEAFSYSQGPYEGMSNHETLQQSERVPAPTPGRLPRRGLRAHAGVLEAQPEERPAFAVLQATLGTIHGRLPPTLP</sequence>
<dbReference type="Proteomes" id="UP000558488">
    <property type="component" value="Unassembled WGS sequence"/>
</dbReference>
<evidence type="ECO:0000259" key="6">
    <source>
        <dbReference type="PROSITE" id="PS50011"/>
    </source>
</evidence>
<evidence type="ECO:0000256" key="5">
    <source>
        <dbReference type="SAM" id="MobiDB-lite"/>
    </source>
</evidence>
<organism evidence="7 8">
    <name type="scientific">Pipistrellus kuhlii</name>
    <name type="common">Kuhl's pipistrelle</name>
    <dbReference type="NCBI Taxonomy" id="59472"/>
    <lineage>
        <taxon>Eukaryota</taxon>
        <taxon>Metazoa</taxon>
        <taxon>Chordata</taxon>
        <taxon>Craniata</taxon>
        <taxon>Vertebrata</taxon>
        <taxon>Euteleostomi</taxon>
        <taxon>Mammalia</taxon>
        <taxon>Eutheria</taxon>
        <taxon>Laurasiatheria</taxon>
        <taxon>Chiroptera</taxon>
        <taxon>Yangochiroptera</taxon>
        <taxon>Vespertilionidae</taxon>
        <taxon>Pipistrellus</taxon>
    </lineage>
</organism>
<dbReference type="PANTHER" id="PTHR24418">
    <property type="entry name" value="TYROSINE-PROTEIN KINASE"/>
    <property type="match status" value="1"/>
</dbReference>
<feature type="domain" description="Protein kinase" evidence="6">
    <location>
        <begin position="1"/>
        <end position="147"/>
    </location>
</feature>
<keyword evidence="8" id="KW-1185">Reference proteome</keyword>
<feature type="region of interest" description="Disordered" evidence="5">
    <location>
        <begin position="91"/>
        <end position="112"/>
    </location>
</feature>
<accession>A0A7J7RA27</accession>
<dbReference type="PROSITE" id="PS50011">
    <property type="entry name" value="PROTEIN_KINASE_DOM"/>
    <property type="match status" value="1"/>
</dbReference>
<protein>
    <submittedName>
        <fullName evidence="7">Src-related kinase lacking C-terminal regulatory tyrosine and N-terminal myristylation sites</fullName>
    </submittedName>
</protein>
<dbReference type="InterPro" id="IPR000719">
    <property type="entry name" value="Prot_kinase_dom"/>
</dbReference>
<keyword evidence="4" id="KW-0067">ATP-binding</keyword>
<gene>
    <name evidence="7" type="ORF">mPipKuh1_016658</name>
</gene>
<evidence type="ECO:0000256" key="2">
    <source>
        <dbReference type="ARBA" id="ARBA00022741"/>
    </source>
</evidence>
<dbReference type="EMBL" id="JACAGB010000087">
    <property type="protein sequence ID" value="KAF6272968.1"/>
    <property type="molecule type" value="Genomic_DNA"/>
</dbReference>
<dbReference type="Pfam" id="PF07714">
    <property type="entry name" value="PK_Tyr_Ser-Thr"/>
    <property type="match status" value="1"/>
</dbReference>
<evidence type="ECO:0000256" key="3">
    <source>
        <dbReference type="ARBA" id="ARBA00022777"/>
    </source>
</evidence>
<dbReference type="InterPro" id="IPR020635">
    <property type="entry name" value="Tyr_kinase_cat_dom"/>
</dbReference>
<proteinExistence type="predicted"/>
<dbReference type="GO" id="GO:0005524">
    <property type="term" value="F:ATP binding"/>
    <property type="evidence" value="ECO:0007669"/>
    <property type="project" value="UniProtKB-KW"/>
</dbReference>
<reference evidence="7 8" key="1">
    <citation type="journal article" date="2020" name="Nature">
        <title>Six reference-quality genomes reveal evolution of bat adaptations.</title>
        <authorList>
            <person name="Jebb D."/>
            <person name="Huang Z."/>
            <person name="Pippel M."/>
            <person name="Hughes G.M."/>
            <person name="Lavrichenko K."/>
            <person name="Devanna P."/>
            <person name="Winkler S."/>
            <person name="Jermiin L.S."/>
            <person name="Skirmuntt E.C."/>
            <person name="Katzourakis A."/>
            <person name="Burkitt-Gray L."/>
            <person name="Ray D.A."/>
            <person name="Sullivan K.A.M."/>
            <person name="Roscito J.G."/>
            <person name="Kirilenko B.M."/>
            <person name="Davalos L.M."/>
            <person name="Corthals A.P."/>
            <person name="Power M.L."/>
            <person name="Jones G."/>
            <person name="Ransome R.D."/>
            <person name="Dechmann D.K.N."/>
            <person name="Locatelli A.G."/>
            <person name="Puechmaille S.J."/>
            <person name="Fedrigo O."/>
            <person name="Jarvis E.D."/>
            <person name="Hiller M."/>
            <person name="Vernes S.C."/>
            <person name="Myers E.W."/>
            <person name="Teeling E.C."/>
        </authorList>
    </citation>
    <scope>NUCLEOTIDE SEQUENCE [LARGE SCALE GENOMIC DNA]</scope>
    <source>
        <strain evidence="7">MPipKuh1</strain>
        <tissue evidence="7">Flight muscle</tissue>
    </source>
</reference>
<evidence type="ECO:0000313" key="8">
    <source>
        <dbReference type="Proteomes" id="UP000558488"/>
    </source>
</evidence>
<keyword evidence="2" id="KW-0547">Nucleotide-binding</keyword>
<dbReference type="InterPro" id="IPR011009">
    <property type="entry name" value="Kinase-like_dom_sf"/>
</dbReference>
<dbReference type="AlphaFoldDB" id="A0A7J7RA27"/>
<comment type="caution">
    <text evidence="7">The sequence shown here is derived from an EMBL/GenBank/DDBJ whole genome shotgun (WGS) entry which is preliminary data.</text>
</comment>